<protein>
    <submittedName>
        <fullName evidence="4">Uncharacterized protein</fullName>
    </submittedName>
</protein>
<proteinExistence type="predicted"/>
<dbReference type="Proteomes" id="UP001214576">
    <property type="component" value="Unassembled WGS sequence"/>
</dbReference>
<name>A0AAD4Y555_OVIAM</name>
<reference evidence="4" key="1">
    <citation type="submission" date="2022-03" db="EMBL/GenBank/DDBJ databases">
        <title>Genomic analyses of argali, domestic sheep and their hybrids provide insights into chromosomal evolution, heterosis and genetic basis of agronomic traits.</title>
        <authorList>
            <person name="Li M."/>
        </authorList>
    </citation>
    <scope>NUCLEOTIDE SEQUENCE</scope>
    <source>
        <strain evidence="4">CAU-MHL-2022a</strain>
        <tissue evidence="4">Skin</tissue>
    </source>
</reference>
<dbReference type="AlphaFoldDB" id="A0AAD4Y555"/>
<dbReference type="EMBL" id="JAKZEL010000013">
    <property type="protein sequence ID" value="KAI4538090.1"/>
    <property type="molecule type" value="Genomic_DNA"/>
</dbReference>
<comment type="caution">
    <text evidence="4">The sequence shown here is derived from an EMBL/GenBank/DDBJ whole genome shotgun (WGS) entry which is preliminary data.</text>
</comment>
<evidence type="ECO:0000256" key="3">
    <source>
        <dbReference type="ARBA" id="ARBA00022825"/>
    </source>
</evidence>
<dbReference type="PANTHER" id="PTHR42884:SF13">
    <property type="entry name" value="NEUROENDOCRINE CONVERTASE 2"/>
    <property type="match status" value="1"/>
</dbReference>
<evidence type="ECO:0000313" key="5">
    <source>
        <dbReference type="Proteomes" id="UP001214576"/>
    </source>
</evidence>
<keyword evidence="2" id="KW-0378">Hydrolase</keyword>
<sequence>MPLSLNSLPPVHILGLTWRDMQHLTVLTSKRNQLHDEVHQWRRNGVGLEFNHLFGYGVLDAGAMVKMARDWKTVPERFHCVGGSVQDPESKCTERSVLIQILSGIWSQKQHWKEAV</sequence>
<evidence type="ECO:0000313" key="4">
    <source>
        <dbReference type="EMBL" id="KAI4538090.1"/>
    </source>
</evidence>
<dbReference type="SUPFAM" id="SSF52743">
    <property type="entry name" value="Subtilisin-like"/>
    <property type="match status" value="1"/>
</dbReference>
<dbReference type="GO" id="GO:0005615">
    <property type="term" value="C:extracellular space"/>
    <property type="evidence" value="ECO:0007669"/>
    <property type="project" value="TreeGrafter"/>
</dbReference>
<keyword evidence="1" id="KW-0645">Protease</keyword>
<dbReference type="InterPro" id="IPR036852">
    <property type="entry name" value="Peptidase_S8/S53_dom_sf"/>
</dbReference>
<dbReference type="GO" id="GO:0016486">
    <property type="term" value="P:peptide hormone processing"/>
    <property type="evidence" value="ECO:0007669"/>
    <property type="project" value="TreeGrafter"/>
</dbReference>
<accession>A0AAD4Y555</accession>
<keyword evidence="5" id="KW-1185">Reference proteome</keyword>
<dbReference type="Gene3D" id="3.40.50.200">
    <property type="entry name" value="Peptidase S8/S53 domain"/>
    <property type="match status" value="1"/>
</dbReference>
<organism evidence="4 5">
    <name type="scientific">Ovis ammon polii</name>
    <dbReference type="NCBI Taxonomy" id="230172"/>
    <lineage>
        <taxon>Eukaryota</taxon>
        <taxon>Metazoa</taxon>
        <taxon>Chordata</taxon>
        <taxon>Craniata</taxon>
        <taxon>Vertebrata</taxon>
        <taxon>Euteleostomi</taxon>
        <taxon>Mammalia</taxon>
        <taxon>Eutheria</taxon>
        <taxon>Laurasiatheria</taxon>
        <taxon>Artiodactyla</taxon>
        <taxon>Ruminantia</taxon>
        <taxon>Pecora</taxon>
        <taxon>Bovidae</taxon>
        <taxon>Caprinae</taxon>
        <taxon>Ovis</taxon>
    </lineage>
</organism>
<dbReference type="GO" id="GO:0043005">
    <property type="term" value="C:neuron projection"/>
    <property type="evidence" value="ECO:0007669"/>
    <property type="project" value="TreeGrafter"/>
</dbReference>
<evidence type="ECO:0000256" key="2">
    <source>
        <dbReference type="ARBA" id="ARBA00022801"/>
    </source>
</evidence>
<dbReference type="PANTHER" id="PTHR42884">
    <property type="entry name" value="PROPROTEIN CONVERTASE SUBTILISIN/KEXIN-RELATED"/>
    <property type="match status" value="1"/>
</dbReference>
<evidence type="ECO:0000256" key="1">
    <source>
        <dbReference type="ARBA" id="ARBA00022670"/>
    </source>
</evidence>
<dbReference type="GO" id="GO:0004252">
    <property type="term" value="F:serine-type endopeptidase activity"/>
    <property type="evidence" value="ECO:0007669"/>
    <property type="project" value="InterPro"/>
</dbReference>
<gene>
    <name evidence="4" type="ORF">MG293_011493</name>
</gene>
<dbReference type="GO" id="GO:0016020">
    <property type="term" value="C:membrane"/>
    <property type="evidence" value="ECO:0007669"/>
    <property type="project" value="TreeGrafter"/>
</dbReference>
<keyword evidence="3" id="KW-0720">Serine protease</keyword>